<comment type="similarity">
    <text evidence="1">Belongs to the Fmt family.</text>
</comment>
<dbReference type="Proteomes" id="UP000186303">
    <property type="component" value="Chromosome 5"/>
</dbReference>
<evidence type="ECO:0000259" key="6">
    <source>
        <dbReference type="Pfam" id="PF02911"/>
    </source>
</evidence>
<dbReference type="InterPro" id="IPR036477">
    <property type="entry name" value="Formyl_transf_N_sf"/>
</dbReference>
<dbReference type="GO" id="GO:0004479">
    <property type="term" value="F:methionyl-tRNA formyltransferase activity"/>
    <property type="evidence" value="ECO:0007669"/>
    <property type="project" value="UniProtKB-EC"/>
</dbReference>
<keyword evidence="4" id="KW-0648">Protein biosynthesis</keyword>
<evidence type="ECO:0000259" key="5">
    <source>
        <dbReference type="Pfam" id="PF00551"/>
    </source>
</evidence>
<dbReference type="CDD" id="cd08646">
    <property type="entry name" value="FMT_core_Met-tRNA-FMT_N"/>
    <property type="match status" value="1"/>
</dbReference>
<keyword evidence="8" id="KW-1185">Reference proteome</keyword>
<evidence type="ECO:0000313" key="8">
    <source>
        <dbReference type="Proteomes" id="UP000186303"/>
    </source>
</evidence>
<evidence type="ECO:0000256" key="2">
    <source>
        <dbReference type="ARBA" id="ARBA00012261"/>
    </source>
</evidence>
<dbReference type="OMA" id="QRINIHP"/>
<dbReference type="SUPFAM" id="SSF53328">
    <property type="entry name" value="Formyltransferase"/>
    <property type="match status" value="1"/>
</dbReference>
<keyword evidence="3 7" id="KW-0808">Transferase</keyword>
<dbReference type="InterPro" id="IPR011034">
    <property type="entry name" value="Formyl_transferase-like_C_sf"/>
</dbReference>
<dbReference type="InterPro" id="IPR041711">
    <property type="entry name" value="Met-tRNA-FMT_N"/>
</dbReference>
<dbReference type="Pfam" id="PF02911">
    <property type="entry name" value="Formyl_trans_C"/>
    <property type="match status" value="1"/>
</dbReference>
<dbReference type="Pfam" id="PF00551">
    <property type="entry name" value="Formyl_trans_N"/>
    <property type="match status" value="1"/>
</dbReference>
<dbReference type="InterPro" id="IPR002376">
    <property type="entry name" value="Formyl_transf_N"/>
</dbReference>
<feature type="domain" description="Formyl transferase C-terminal" evidence="6">
    <location>
        <begin position="221"/>
        <end position="334"/>
    </location>
</feature>
<name>A0A1M8AA17_MALS4</name>
<dbReference type="OrthoDB" id="10268103at2759"/>
<evidence type="ECO:0000313" key="7">
    <source>
        <dbReference type="EMBL" id="SHO79034.1"/>
    </source>
</evidence>
<dbReference type="GO" id="GO:0005739">
    <property type="term" value="C:mitochondrion"/>
    <property type="evidence" value="ECO:0007669"/>
    <property type="project" value="TreeGrafter"/>
</dbReference>
<evidence type="ECO:0000256" key="4">
    <source>
        <dbReference type="ARBA" id="ARBA00022917"/>
    </source>
</evidence>
<gene>
    <name evidence="7" type="ORF">MSYG_3383</name>
</gene>
<evidence type="ECO:0000256" key="3">
    <source>
        <dbReference type="ARBA" id="ARBA00022679"/>
    </source>
</evidence>
<feature type="domain" description="Formyl transferase N-terminal" evidence="5">
    <location>
        <begin position="54"/>
        <end position="198"/>
    </location>
</feature>
<protein>
    <recommendedName>
        <fullName evidence="2">methionyl-tRNA formyltransferase</fullName>
        <ecNumber evidence="2">2.1.2.9</ecNumber>
    </recommendedName>
</protein>
<proteinExistence type="inferred from homology"/>
<dbReference type="EMBL" id="LT671825">
    <property type="protein sequence ID" value="SHO79034.1"/>
    <property type="molecule type" value="Genomic_DNA"/>
</dbReference>
<organism evidence="7 8">
    <name type="scientific">Malassezia sympodialis (strain ATCC 42132)</name>
    <name type="common">Atopic eczema-associated yeast</name>
    <dbReference type="NCBI Taxonomy" id="1230383"/>
    <lineage>
        <taxon>Eukaryota</taxon>
        <taxon>Fungi</taxon>
        <taxon>Dikarya</taxon>
        <taxon>Basidiomycota</taxon>
        <taxon>Ustilaginomycotina</taxon>
        <taxon>Malasseziomycetes</taxon>
        <taxon>Malasseziales</taxon>
        <taxon>Malasseziaceae</taxon>
        <taxon>Malassezia</taxon>
    </lineage>
</organism>
<dbReference type="VEuPathDB" id="FungiDB:MSYG_3383"/>
<dbReference type="InterPro" id="IPR005793">
    <property type="entry name" value="Formyl_trans_C"/>
</dbReference>
<accession>A0A1M8AA17</accession>
<reference evidence="8" key="1">
    <citation type="journal article" date="2017" name="Nucleic Acids Res.">
        <title>Proteogenomics produces comprehensive and highly accurate protein-coding gene annotation in a complete genome assembly of Malassezia sympodialis.</title>
        <authorList>
            <person name="Zhu Y."/>
            <person name="Engstroem P.G."/>
            <person name="Tellgren-Roth C."/>
            <person name="Baudo C.D."/>
            <person name="Kennell J.C."/>
            <person name="Sun S."/>
            <person name="Billmyre R.B."/>
            <person name="Schroeder M.S."/>
            <person name="Andersson A."/>
            <person name="Holm T."/>
            <person name="Sigurgeirsson B."/>
            <person name="Wu G."/>
            <person name="Sankaranarayanan S.R."/>
            <person name="Siddharthan R."/>
            <person name="Sanyal K."/>
            <person name="Lundeberg J."/>
            <person name="Nystedt B."/>
            <person name="Boekhout T."/>
            <person name="Dawson T.L. Jr."/>
            <person name="Heitman J."/>
            <person name="Scheynius A."/>
            <person name="Lehtioe J."/>
        </authorList>
    </citation>
    <scope>NUCLEOTIDE SEQUENCE [LARGE SCALE GENOMIC DNA]</scope>
    <source>
        <strain evidence="8">ATCC 42132</strain>
    </source>
</reference>
<dbReference type="PANTHER" id="PTHR11138">
    <property type="entry name" value="METHIONYL-TRNA FORMYLTRANSFERASE"/>
    <property type="match status" value="1"/>
</dbReference>
<dbReference type="EC" id="2.1.2.9" evidence="2"/>
<sequence length="346" mass="38047">MSAERARPPPYDTLFCGTDHFACVALQALLERPELHRSLHVLTPPDVKHAWGAKRMRVSPVKQLAEAQGLPTLQVPPTGLDDLVLPDEMAGSSAPLLLTASFGHRIPSSLLQQFPNASHTLNLHPSMLPELRGAAPLQWAIARQYSRTGLTVQQLHPTDFDHGGILKQVEVPVPPGITYPELEAQLARRGAQLLVDVVASLPDYSAHVVPQEAQHATRAPKLQPKFSVVRWARWDAKTCDARMRAFGYMQPLTTTLMPAPHTRFPPVLCAFLAGHLLPSDATYHGAALAPGQGTFVESWGALAVQTIDGLYLVTHLQTQGKPRRTAEEWWRGFRDRADADGRVQFA</sequence>
<dbReference type="Gene3D" id="3.40.50.12230">
    <property type="match status" value="1"/>
</dbReference>
<dbReference type="PANTHER" id="PTHR11138:SF5">
    <property type="entry name" value="METHIONYL-TRNA FORMYLTRANSFERASE, MITOCHONDRIAL"/>
    <property type="match status" value="1"/>
</dbReference>
<evidence type="ECO:0000256" key="1">
    <source>
        <dbReference type="ARBA" id="ARBA00010699"/>
    </source>
</evidence>
<dbReference type="AlphaFoldDB" id="A0A1M8AA17"/>
<dbReference type="STRING" id="1230383.A0A1M8AA17"/>
<dbReference type="SUPFAM" id="SSF50486">
    <property type="entry name" value="FMT C-terminal domain-like"/>
    <property type="match status" value="1"/>
</dbReference>